<dbReference type="Gene3D" id="3.30.70.2050">
    <property type="match status" value="1"/>
</dbReference>
<evidence type="ECO:0000256" key="1">
    <source>
        <dbReference type="SAM" id="SignalP"/>
    </source>
</evidence>
<dbReference type="AlphaFoldDB" id="A0A4S3K970"/>
<dbReference type="EMBL" id="MWIO01000070">
    <property type="protein sequence ID" value="THD04843.1"/>
    <property type="molecule type" value="Genomic_DNA"/>
</dbReference>
<evidence type="ECO:0000313" key="2">
    <source>
        <dbReference type="EMBL" id="THD04843.1"/>
    </source>
</evidence>
<feature type="chain" id="PRO_5020660200" evidence="1">
    <location>
        <begin position="34"/>
        <end position="213"/>
    </location>
</feature>
<dbReference type="SUPFAM" id="SSF160387">
    <property type="entry name" value="NosL/MerB-like"/>
    <property type="match status" value="1"/>
</dbReference>
<evidence type="ECO:0000313" key="3">
    <source>
        <dbReference type="Proteomes" id="UP000306317"/>
    </source>
</evidence>
<name>A0A4S3K970_9GAMM</name>
<comment type="caution">
    <text evidence="2">The sequence shown here is derived from an EMBL/GenBank/DDBJ whole genome shotgun (WGS) entry which is preliminary data.</text>
</comment>
<sequence length="213" mass="22358">MPCSPITPLRRAAFVLALALLAGCGGKPVPAHHAVDTHPDDACAVCGMYLDGSPGPRAEAWISGRVKPLVFDSTRDFFAYVLQPENQASLQELFVQDSARIDWQQPAHAAASFIDARTASYVAWQPLAGSMGPTLAPFASRTVAEAFVREHGGAVLGFAEITPALVATLDYRCPARATGAHSTLQCLAAPTPSLGLSSHPQAAPSPAHPHPHP</sequence>
<feature type="signal peptide" evidence="1">
    <location>
        <begin position="1"/>
        <end position="33"/>
    </location>
</feature>
<proteinExistence type="predicted"/>
<keyword evidence="3" id="KW-1185">Reference proteome</keyword>
<dbReference type="PANTHER" id="PTHR41247:SF1">
    <property type="entry name" value="HTH-TYPE TRANSCRIPTIONAL REPRESSOR YCNK"/>
    <property type="match status" value="1"/>
</dbReference>
<accession>A0A4S3K970</accession>
<keyword evidence="1" id="KW-0732">Signal</keyword>
<dbReference type="Gene3D" id="3.30.70.2060">
    <property type="match status" value="1"/>
</dbReference>
<dbReference type="Proteomes" id="UP000306317">
    <property type="component" value="Unassembled WGS sequence"/>
</dbReference>
<dbReference type="PANTHER" id="PTHR41247">
    <property type="entry name" value="HTH-TYPE TRANSCRIPTIONAL REPRESSOR YCNK"/>
    <property type="match status" value="1"/>
</dbReference>
<dbReference type="Pfam" id="PF05573">
    <property type="entry name" value="NosL"/>
    <property type="match status" value="1"/>
</dbReference>
<gene>
    <name evidence="2" type="ORF">B1991_17165</name>
</gene>
<organism evidence="2 3">
    <name type="scientific">Rhodanobacter lindaniclasticus</name>
    <dbReference type="NCBI Taxonomy" id="75310"/>
    <lineage>
        <taxon>Bacteria</taxon>
        <taxon>Pseudomonadati</taxon>
        <taxon>Pseudomonadota</taxon>
        <taxon>Gammaproteobacteria</taxon>
        <taxon>Lysobacterales</taxon>
        <taxon>Rhodanobacteraceae</taxon>
        <taxon>Rhodanobacter</taxon>
    </lineage>
</organism>
<dbReference type="OrthoDB" id="982633at2"/>
<dbReference type="InterPro" id="IPR008719">
    <property type="entry name" value="N2O_reductase_NosL"/>
</dbReference>
<protein>
    <submittedName>
        <fullName evidence="2">Nitrous oxide reductase</fullName>
    </submittedName>
</protein>
<reference evidence="2 3" key="1">
    <citation type="submission" date="2017-02" db="EMBL/GenBank/DDBJ databases">
        <title>Whole genome sequencing of Rhodanobacter lindaniclasticus DSM 17932.</title>
        <authorList>
            <person name="Kumar S."/>
            <person name="Patil P."/>
            <person name="Patil P.B."/>
        </authorList>
    </citation>
    <scope>NUCLEOTIDE SEQUENCE [LARGE SCALE GENOMIC DNA]</scope>
    <source>
        <strain evidence="2 3">DSM 17932</strain>
    </source>
</reference>
<dbReference type="RefSeq" id="WP_136259919.1">
    <property type="nucleotide sequence ID" value="NZ_MWIO01000070.1"/>
</dbReference>